<reference evidence="2" key="3">
    <citation type="submission" date="2015-04" db="UniProtKB">
        <authorList>
            <consortium name="EnsemblPlants"/>
        </authorList>
    </citation>
    <scope>IDENTIFICATION</scope>
</reference>
<name>A0A0D9XL92_9ORYZ</name>
<dbReference type="Gramene" id="LPERR10G11310.1">
    <property type="protein sequence ID" value="LPERR10G11310.1"/>
    <property type="gene ID" value="LPERR10G11310"/>
</dbReference>
<reference evidence="2 3" key="1">
    <citation type="submission" date="2012-08" db="EMBL/GenBank/DDBJ databases">
        <title>Oryza genome evolution.</title>
        <authorList>
            <person name="Wing R.A."/>
        </authorList>
    </citation>
    <scope>NUCLEOTIDE SEQUENCE</scope>
</reference>
<proteinExistence type="predicted"/>
<reference evidence="3" key="2">
    <citation type="submission" date="2013-12" db="EMBL/GenBank/DDBJ databases">
        <authorList>
            <person name="Yu Y."/>
            <person name="Lee S."/>
            <person name="de Baynast K."/>
            <person name="Wissotski M."/>
            <person name="Liu L."/>
            <person name="Talag J."/>
            <person name="Goicoechea J."/>
            <person name="Angelova A."/>
            <person name="Jetty R."/>
            <person name="Kudrna D."/>
            <person name="Golser W."/>
            <person name="Rivera L."/>
            <person name="Zhang J."/>
            <person name="Wing R."/>
        </authorList>
    </citation>
    <scope>NUCLEOTIDE SEQUENCE</scope>
</reference>
<dbReference type="AlphaFoldDB" id="A0A0D9XL92"/>
<organism evidence="2 3">
    <name type="scientific">Leersia perrieri</name>
    <dbReference type="NCBI Taxonomy" id="77586"/>
    <lineage>
        <taxon>Eukaryota</taxon>
        <taxon>Viridiplantae</taxon>
        <taxon>Streptophyta</taxon>
        <taxon>Embryophyta</taxon>
        <taxon>Tracheophyta</taxon>
        <taxon>Spermatophyta</taxon>
        <taxon>Magnoliopsida</taxon>
        <taxon>Liliopsida</taxon>
        <taxon>Poales</taxon>
        <taxon>Poaceae</taxon>
        <taxon>BOP clade</taxon>
        <taxon>Oryzoideae</taxon>
        <taxon>Oryzeae</taxon>
        <taxon>Oryzinae</taxon>
        <taxon>Leersia</taxon>
    </lineage>
</organism>
<evidence type="ECO:0000313" key="2">
    <source>
        <dbReference type="EnsemblPlants" id="LPERR10G11310.1"/>
    </source>
</evidence>
<dbReference type="Proteomes" id="UP000032180">
    <property type="component" value="Chromosome 10"/>
</dbReference>
<dbReference type="EnsemblPlants" id="LPERR10G11310.1">
    <property type="protein sequence ID" value="LPERR10G11310.1"/>
    <property type="gene ID" value="LPERR10G11310"/>
</dbReference>
<sequence>MIGAARSAGSPAVAGDRKGVREGRGGARQGRLRQVTGEEHGELARSAAKTATAVSGDRRGTGRRRRREQNMDHVYVVSICV</sequence>
<evidence type="ECO:0000313" key="3">
    <source>
        <dbReference type="Proteomes" id="UP000032180"/>
    </source>
</evidence>
<keyword evidence="3" id="KW-1185">Reference proteome</keyword>
<accession>A0A0D9XL92</accession>
<feature type="compositionally biased region" description="Basic and acidic residues" evidence="1">
    <location>
        <begin position="15"/>
        <end position="25"/>
    </location>
</feature>
<evidence type="ECO:0000256" key="1">
    <source>
        <dbReference type="SAM" id="MobiDB-lite"/>
    </source>
</evidence>
<feature type="region of interest" description="Disordered" evidence="1">
    <location>
        <begin position="1"/>
        <end position="69"/>
    </location>
</feature>
<protein>
    <submittedName>
        <fullName evidence="2">Uncharacterized protein</fullName>
    </submittedName>
</protein>
<dbReference type="HOGENOM" id="CLU_2577300_0_0_1"/>